<dbReference type="HOGENOM" id="CLU_1179786_0_0_12"/>
<comment type="caution">
    <text evidence="2">The sequence shown here is derived from an EMBL/GenBank/DDBJ whole genome shotgun (WGS) entry which is preliminary data.</text>
</comment>
<evidence type="ECO:0000313" key="3">
    <source>
        <dbReference type="Proteomes" id="UP000014541"/>
    </source>
</evidence>
<reference evidence="2 3" key="1">
    <citation type="submission" date="2013-04" db="EMBL/GenBank/DDBJ databases">
        <title>The Genome Sequence of Treponema maltophilum ATCC 51939.</title>
        <authorList>
            <consortium name="The Broad Institute Genomics Platform"/>
            <person name="Earl A."/>
            <person name="Ward D."/>
            <person name="Feldgarden M."/>
            <person name="Gevers D."/>
            <person name="Leonetti C."/>
            <person name="Blanton J.M."/>
            <person name="Dewhirst F.E."/>
            <person name="Izard J."/>
            <person name="Walker B."/>
            <person name="Young S."/>
            <person name="Zeng Q."/>
            <person name="Gargeya S."/>
            <person name="Fitzgerald M."/>
            <person name="Haas B."/>
            <person name="Abouelleil A."/>
            <person name="Allen A.W."/>
            <person name="Alvarado L."/>
            <person name="Arachchi H.M."/>
            <person name="Berlin A.M."/>
            <person name="Chapman S.B."/>
            <person name="Gainer-Dewar J."/>
            <person name="Goldberg J."/>
            <person name="Griggs A."/>
            <person name="Gujja S."/>
            <person name="Hansen M."/>
            <person name="Howarth C."/>
            <person name="Imamovic A."/>
            <person name="Ireland A."/>
            <person name="Larimer J."/>
            <person name="McCowan C."/>
            <person name="Murphy C."/>
            <person name="Pearson M."/>
            <person name="Poon T.W."/>
            <person name="Priest M."/>
            <person name="Roberts A."/>
            <person name="Saif S."/>
            <person name="Shea T."/>
            <person name="Sisk P."/>
            <person name="Sykes S."/>
            <person name="Wortman J."/>
            <person name="Nusbaum C."/>
            <person name="Birren B."/>
        </authorList>
    </citation>
    <scope>NUCLEOTIDE SEQUENCE [LARGE SCALE GENOMIC DNA]</scope>
    <source>
        <strain evidence="2 3">ATCC 51939</strain>
    </source>
</reference>
<name>S3KDU3_TREMA</name>
<dbReference type="PATRIC" id="fig|1125699.3.peg.712"/>
<sequence length="231" mass="25006">MKQKKFVIVSAVLLLSAVGMFADTILSVGPAFTNYFVQTKVDGSIDSQVLSLLDKSITNAKDEKNNAAGFALDWRGELFYLMAQMAFPGKTHSDIFKSNSETIKRSAIILDTQLGVGFTLFKQSQLNLFLGAGAGLNTMYANQEMQVPIAGKISYAKLDFMVGAGANVIASLFLTKNIGIYAGVADTIYFLPIVTQKKFTFGGNTYELDNKTVKNVLANSLNVKAGLTIKL</sequence>
<evidence type="ECO:0000256" key="1">
    <source>
        <dbReference type="SAM" id="SignalP"/>
    </source>
</evidence>
<proteinExistence type="predicted"/>
<dbReference type="STRING" id="1125699.HMPREF9194_00699"/>
<accession>S3KDU3</accession>
<protein>
    <recommendedName>
        <fullName evidence="4">Outer membrane protein beta-barrel domain-containing protein</fullName>
    </recommendedName>
</protein>
<gene>
    <name evidence="2" type="ORF">HMPREF9194_00699</name>
</gene>
<keyword evidence="1" id="KW-0732">Signal</keyword>
<dbReference type="EMBL" id="ATFF01000006">
    <property type="protein sequence ID" value="EPF30382.1"/>
    <property type="molecule type" value="Genomic_DNA"/>
</dbReference>
<keyword evidence="3" id="KW-1185">Reference proteome</keyword>
<evidence type="ECO:0008006" key="4">
    <source>
        <dbReference type="Google" id="ProtNLM"/>
    </source>
</evidence>
<organism evidence="2 3">
    <name type="scientific">Treponema maltophilum ATCC 51939</name>
    <dbReference type="NCBI Taxonomy" id="1125699"/>
    <lineage>
        <taxon>Bacteria</taxon>
        <taxon>Pseudomonadati</taxon>
        <taxon>Spirochaetota</taxon>
        <taxon>Spirochaetia</taxon>
        <taxon>Spirochaetales</taxon>
        <taxon>Treponemataceae</taxon>
        <taxon>Treponema</taxon>
    </lineage>
</organism>
<feature type="chain" id="PRO_5004522895" description="Outer membrane protein beta-barrel domain-containing protein" evidence="1">
    <location>
        <begin position="23"/>
        <end position="231"/>
    </location>
</feature>
<dbReference type="Proteomes" id="UP000014541">
    <property type="component" value="Unassembled WGS sequence"/>
</dbReference>
<feature type="signal peptide" evidence="1">
    <location>
        <begin position="1"/>
        <end position="22"/>
    </location>
</feature>
<dbReference type="RefSeq" id="WP_016524993.1">
    <property type="nucleotide sequence ID" value="NZ_KE332518.1"/>
</dbReference>
<dbReference type="AlphaFoldDB" id="S3KDU3"/>
<dbReference type="OrthoDB" id="361051at2"/>
<dbReference type="eggNOG" id="ENOG5031CH0">
    <property type="taxonomic scope" value="Bacteria"/>
</dbReference>
<evidence type="ECO:0000313" key="2">
    <source>
        <dbReference type="EMBL" id="EPF30382.1"/>
    </source>
</evidence>